<dbReference type="SMART" id="SM00563">
    <property type="entry name" value="PlsC"/>
    <property type="match status" value="1"/>
</dbReference>
<proteinExistence type="predicted"/>
<keyword evidence="2" id="KW-0808">Transferase</keyword>
<gene>
    <name evidence="2" type="ORF">C8N29_10376</name>
</gene>
<dbReference type="Pfam" id="PF01553">
    <property type="entry name" value="Acyltransferase"/>
    <property type="match status" value="1"/>
</dbReference>
<feature type="domain" description="Phospholipid/glycerol acyltransferase" evidence="1">
    <location>
        <begin position="72"/>
        <end position="190"/>
    </location>
</feature>
<dbReference type="GO" id="GO:0016746">
    <property type="term" value="F:acyltransferase activity"/>
    <property type="evidence" value="ECO:0007669"/>
    <property type="project" value="UniProtKB-KW"/>
</dbReference>
<protein>
    <submittedName>
        <fullName evidence="2">1-acyl-sn-glycerol-3-phosphate acyltransferase</fullName>
    </submittedName>
</protein>
<sequence length="270" mass="30795">MRLKKFEDWLLPADLKQNIDNAPKALGSLDYDRWGYHKETAYKAAALMRYFYERYFQVQAFGREHIPAQGRVMVVGNHSGYLPLDGMLVGYSLLTNPYAPRVPRAMIERLFTDMPYMGNLLNKIGAVTGEVQNCYDMLKKEEAIIIFPEGMRGTSKGFARRYQLQRFGNGFMHIAIETNTPIIPVGIVGCEEALPMFGNAEGLAKKFNLPYFPITVPFPIPTRVTLVYGEPMYFDGPIHCEEDLEAKVNVVKAKIRQLIQQAQDKNSDRR</sequence>
<dbReference type="CDD" id="cd07987">
    <property type="entry name" value="LPLAT_MGAT-like"/>
    <property type="match status" value="1"/>
</dbReference>
<dbReference type="RefSeq" id="WP_170106883.1">
    <property type="nucleotide sequence ID" value="NZ_QAON01000003.1"/>
</dbReference>
<name>A0A2T5J1U7_9GAMM</name>
<keyword evidence="3" id="KW-1185">Reference proteome</keyword>
<accession>A0A2T5J1U7</accession>
<evidence type="ECO:0000313" key="3">
    <source>
        <dbReference type="Proteomes" id="UP000244223"/>
    </source>
</evidence>
<comment type="caution">
    <text evidence="2">The sequence shown here is derived from an EMBL/GenBank/DDBJ whole genome shotgun (WGS) entry which is preliminary data.</text>
</comment>
<dbReference type="PANTHER" id="PTHR22753">
    <property type="entry name" value="TRANSMEMBRANE PROTEIN 68"/>
    <property type="match status" value="1"/>
</dbReference>
<dbReference type="GO" id="GO:0016020">
    <property type="term" value="C:membrane"/>
    <property type="evidence" value="ECO:0007669"/>
    <property type="project" value="TreeGrafter"/>
</dbReference>
<dbReference type="AlphaFoldDB" id="A0A2T5J1U7"/>
<dbReference type="Proteomes" id="UP000244223">
    <property type="component" value="Unassembled WGS sequence"/>
</dbReference>
<dbReference type="SUPFAM" id="SSF69593">
    <property type="entry name" value="Glycerol-3-phosphate (1)-acyltransferase"/>
    <property type="match status" value="1"/>
</dbReference>
<organism evidence="2 3">
    <name type="scientific">Agitococcus lubricus</name>
    <dbReference type="NCBI Taxonomy" id="1077255"/>
    <lineage>
        <taxon>Bacteria</taxon>
        <taxon>Pseudomonadati</taxon>
        <taxon>Pseudomonadota</taxon>
        <taxon>Gammaproteobacteria</taxon>
        <taxon>Moraxellales</taxon>
        <taxon>Moraxellaceae</taxon>
        <taxon>Agitococcus</taxon>
    </lineage>
</organism>
<keyword evidence="2" id="KW-0012">Acyltransferase</keyword>
<dbReference type="InterPro" id="IPR002123">
    <property type="entry name" value="Plipid/glycerol_acylTrfase"/>
</dbReference>
<evidence type="ECO:0000313" key="2">
    <source>
        <dbReference type="EMBL" id="PTQ90323.1"/>
    </source>
</evidence>
<evidence type="ECO:0000259" key="1">
    <source>
        <dbReference type="SMART" id="SM00563"/>
    </source>
</evidence>
<dbReference type="PANTHER" id="PTHR22753:SF14">
    <property type="entry name" value="MONOACYLGLYCEROL_DIACYLGLYCEROL O-ACYLTRANSFERASE"/>
    <property type="match status" value="1"/>
</dbReference>
<reference evidence="2 3" key="1">
    <citation type="submission" date="2018-04" db="EMBL/GenBank/DDBJ databases">
        <title>Genomic Encyclopedia of Archaeal and Bacterial Type Strains, Phase II (KMG-II): from individual species to whole genera.</title>
        <authorList>
            <person name="Goeker M."/>
        </authorList>
    </citation>
    <scope>NUCLEOTIDE SEQUENCE [LARGE SCALE GENOMIC DNA]</scope>
    <source>
        <strain evidence="2 3">DSM 5822</strain>
    </source>
</reference>
<dbReference type="EMBL" id="QAON01000003">
    <property type="protein sequence ID" value="PTQ90323.1"/>
    <property type="molecule type" value="Genomic_DNA"/>
</dbReference>